<dbReference type="InterPro" id="IPR003661">
    <property type="entry name" value="HisK_dim/P_dom"/>
</dbReference>
<comment type="catalytic activity">
    <reaction evidence="1">
        <text>ATP + protein L-histidine = ADP + protein N-phospho-L-histidine.</text>
        <dbReference type="EC" id="2.7.13.3"/>
    </reaction>
</comment>
<evidence type="ECO:0000256" key="2">
    <source>
        <dbReference type="ARBA" id="ARBA00012438"/>
    </source>
</evidence>
<dbReference type="Pfam" id="PF00072">
    <property type="entry name" value="Response_reg"/>
    <property type="match status" value="1"/>
</dbReference>
<dbReference type="Gene3D" id="1.10.287.130">
    <property type="match status" value="1"/>
</dbReference>
<dbReference type="PANTHER" id="PTHR43047">
    <property type="entry name" value="TWO-COMPONENT HISTIDINE PROTEIN KINASE"/>
    <property type="match status" value="1"/>
</dbReference>
<reference evidence="11" key="1">
    <citation type="journal article" date="2019" name="Int. J. Syst. Evol. Microbiol.">
        <title>The Global Catalogue of Microorganisms (GCM) 10K type strain sequencing project: providing services to taxonomists for standard genome sequencing and annotation.</title>
        <authorList>
            <consortium name="The Broad Institute Genomics Platform"/>
            <consortium name="The Broad Institute Genome Sequencing Center for Infectious Disease"/>
            <person name="Wu L."/>
            <person name="Ma J."/>
        </authorList>
    </citation>
    <scope>NUCLEOTIDE SEQUENCE [LARGE SCALE GENOMIC DNA]</scope>
    <source>
        <strain evidence="11">CGMCC 1.15774</strain>
    </source>
</reference>
<keyword evidence="7" id="KW-0812">Transmembrane</keyword>
<feature type="transmembrane region" description="Helical" evidence="7">
    <location>
        <begin position="323"/>
        <end position="341"/>
    </location>
</feature>
<organism evidence="10 11">
    <name type="scientific">Flagellimonas marina</name>
    <dbReference type="NCBI Taxonomy" id="1775168"/>
    <lineage>
        <taxon>Bacteria</taxon>
        <taxon>Pseudomonadati</taxon>
        <taxon>Bacteroidota</taxon>
        <taxon>Flavobacteriia</taxon>
        <taxon>Flavobacteriales</taxon>
        <taxon>Flavobacteriaceae</taxon>
        <taxon>Flagellimonas</taxon>
    </lineage>
</organism>
<dbReference type="InterPro" id="IPR011006">
    <property type="entry name" value="CheY-like_superfamily"/>
</dbReference>
<feature type="transmembrane region" description="Helical" evidence="7">
    <location>
        <begin position="353"/>
        <end position="372"/>
    </location>
</feature>
<dbReference type="Pfam" id="PF00512">
    <property type="entry name" value="HisKA"/>
    <property type="match status" value="1"/>
</dbReference>
<feature type="transmembrane region" description="Helical" evidence="7">
    <location>
        <begin position="199"/>
        <end position="219"/>
    </location>
</feature>
<dbReference type="CDD" id="cd17546">
    <property type="entry name" value="REC_hyHK_CKI1_RcsC-like"/>
    <property type="match status" value="1"/>
</dbReference>
<dbReference type="Pfam" id="PF07695">
    <property type="entry name" value="7TMR-DISM_7TM"/>
    <property type="match status" value="1"/>
</dbReference>
<dbReference type="InterPro" id="IPR011622">
    <property type="entry name" value="7TMR_DISM_rcpt_extracell_dom2"/>
</dbReference>
<keyword evidence="5 10" id="KW-0418">Kinase</keyword>
<comment type="caution">
    <text evidence="10">The sequence shown here is derived from an EMBL/GenBank/DDBJ whole genome shotgun (WGS) entry which is preliminary data.</text>
</comment>
<keyword evidence="11" id="KW-1185">Reference proteome</keyword>
<evidence type="ECO:0000313" key="11">
    <source>
        <dbReference type="Proteomes" id="UP001595841"/>
    </source>
</evidence>
<dbReference type="PRINTS" id="PR00344">
    <property type="entry name" value="BCTRLSENSOR"/>
</dbReference>
<dbReference type="Pfam" id="PF02518">
    <property type="entry name" value="HATPase_c"/>
    <property type="match status" value="1"/>
</dbReference>
<dbReference type="PROSITE" id="PS50110">
    <property type="entry name" value="RESPONSE_REGULATORY"/>
    <property type="match status" value="1"/>
</dbReference>
<evidence type="ECO:0000256" key="3">
    <source>
        <dbReference type="ARBA" id="ARBA00022553"/>
    </source>
</evidence>
<keyword evidence="7" id="KW-0472">Membrane</keyword>
<feature type="transmembrane region" description="Helical" evidence="7">
    <location>
        <begin position="298"/>
        <end position="317"/>
    </location>
</feature>
<feature type="domain" description="Response regulatory" evidence="9">
    <location>
        <begin position="678"/>
        <end position="797"/>
    </location>
</feature>
<protein>
    <recommendedName>
        <fullName evidence="2">histidine kinase</fullName>
        <ecNumber evidence="2">2.7.13.3</ecNumber>
    </recommendedName>
</protein>
<name>A0ABV8PKJ4_9FLAO</name>
<evidence type="ECO:0000256" key="4">
    <source>
        <dbReference type="ARBA" id="ARBA00022679"/>
    </source>
</evidence>
<dbReference type="SMART" id="SM00448">
    <property type="entry name" value="REC"/>
    <property type="match status" value="1"/>
</dbReference>
<keyword evidence="7" id="KW-1133">Transmembrane helix</keyword>
<gene>
    <name evidence="10" type="ORF">ACFOWS_06445</name>
</gene>
<dbReference type="CDD" id="cd00082">
    <property type="entry name" value="HisKA"/>
    <property type="match status" value="1"/>
</dbReference>
<dbReference type="SUPFAM" id="SSF55874">
    <property type="entry name" value="ATPase domain of HSP90 chaperone/DNA topoisomerase II/histidine kinase"/>
    <property type="match status" value="1"/>
</dbReference>
<evidence type="ECO:0000256" key="5">
    <source>
        <dbReference type="ARBA" id="ARBA00022777"/>
    </source>
</evidence>
<dbReference type="SUPFAM" id="SSF52172">
    <property type="entry name" value="CheY-like"/>
    <property type="match status" value="1"/>
</dbReference>
<dbReference type="InterPro" id="IPR003594">
    <property type="entry name" value="HATPase_dom"/>
</dbReference>
<dbReference type="InterPro" id="IPR004358">
    <property type="entry name" value="Sig_transdc_His_kin-like_C"/>
</dbReference>
<dbReference type="Pfam" id="PF07696">
    <property type="entry name" value="7TMR-DISMED2"/>
    <property type="match status" value="1"/>
</dbReference>
<accession>A0ABV8PKJ4</accession>
<evidence type="ECO:0000259" key="9">
    <source>
        <dbReference type="PROSITE" id="PS50110"/>
    </source>
</evidence>
<keyword evidence="3 6" id="KW-0597">Phosphoprotein</keyword>
<dbReference type="GO" id="GO:0016301">
    <property type="term" value="F:kinase activity"/>
    <property type="evidence" value="ECO:0007669"/>
    <property type="project" value="UniProtKB-KW"/>
</dbReference>
<sequence length="804" mass="90894">MTKTYFMRNFNKLHYLVFGIFLHAVAYLSPAISNAQQLGDKFISNPISIRSKASVLLAGQNAYDFNEIRNNPALSFVPLTQIEENTGFTNDNYWLTFSLENPSSESTQYYLETGRPITDIVDLYLVDGNGKVERQYSGDKIPFAQKTVQHRKSIFDIELEPNEKLEAFIHLKSDGEVVMLPLTLYKKDQFFYLTYKEQIFYGFFYGILILACVIYLFFFSALRDRAFIYYGLYVLFIALMQFSLDGFFHQYFTPQGGWLSDRAVLLTAFISLFFFGKYGDKFFNLKDNCTFLHVSGKVLGYGVVLGTLLLLAVPPLFKYCYPLANAIGILVLLHMIASLVVMKIKKVKVDPYFVVGISFLVFGFVVFILNNFNAIENSFFTNNGAKFGIGFEIIFLSISMSNRIRSLRMENEKNQLLALQRAEDMNEIKSSFLSNISHELRTPLNLIMGVATSLQQNREEEDLEEKCKLILSSSKNLLGYIEDILDFTVIEKGNQELKETSFDLLSTLEKIVKTQRANAEAKNLDFNFVIPNGLPTRIVGDKGKLVQILNHLLDNAIKFTNHGGVEVKVHAKSKGKDKVQLDFEIADTGIGISKEKMSTIFESFTKKSFMDKREFSGLGLGLYIVKTYVDLQGGTINIKNNQQEGTTCHLSLGFEVDEQVMELGQDLQSSGNALGASRILLVEDNKMNQTVVKLLFKKWENVSLTIANHGKEALEIMEKEAFDLVLMDLQMPEMDGFETTSIIRSGRANCSPEIPIIVLTADNTSDTRKEIFRLGVNDLLTKPVNGALLLSKINKNFPISIKVA</sequence>
<evidence type="ECO:0000256" key="6">
    <source>
        <dbReference type="PROSITE-ProRule" id="PRU00169"/>
    </source>
</evidence>
<dbReference type="InterPro" id="IPR036890">
    <property type="entry name" value="HATPase_C_sf"/>
</dbReference>
<dbReference type="Gene3D" id="2.60.40.2380">
    <property type="match status" value="1"/>
</dbReference>
<dbReference type="InterPro" id="IPR036097">
    <property type="entry name" value="HisK_dim/P_sf"/>
</dbReference>
<dbReference type="Gene3D" id="3.30.565.10">
    <property type="entry name" value="Histidine kinase-like ATPase, C-terminal domain"/>
    <property type="match status" value="1"/>
</dbReference>
<dbReference type="EC" id="2.7.13.3" evidence="2"/>
<feature type="domain" description="Histidine kinase" evidence="8">
    <location>
        <begin position="435"/>
        <end position="656"/>
    </location>
</feature>
<dbReference type="InterPro" id="IPR001789">
    <property type="entry name" value="Sig_transdc_resp-reg_receiver"/>
</dbReference>
<dbReference type="Gene3D" id="3.40.50.2300">
    <property type="match status" value="1"/>
</dbReference>
<dbReference type="SMART" id="SM00388">
    <property type="entry name" value="HisKA"/>
    <property type="match status" value="1"/>
</dbReference>
<evidence type="ECO:0000259" key="8">
    <source>
        <dbReference type="PROSITE" id="PS50109"/>
    </source>
</evidence>
<dbReference type="Proteomes" id="UP001595841">
    <property type="component" value="Unassembled WGS sequence"/>
</dbReference>
<dbReference type="SMART" id="SM00387">
    <property type="entry name" value="HATPase_c"/>
    <property type="match status" value="1"/>
</dbReference>
<feature type="modified residue" description="4-aspartylphosphate" evidence="6">
    <location>
        <position position="728"/>
    </location>
</feature>
<keyword evidence="4" id="KW-0808">Transferase</keyword>
<feature type="transmembrane region" description="Helical" evidence="7">
    <location>
        <begin position="226"/>
        <end position="244"/>
    </location>
</feature>
<evidence type="ECO:0000313" key="10">
    <source>
        <dbReference type="EMBL" id="MFC4219761.1"/>
    </source>
</evidence>
<dbReference type="PROSITE" id="PS50109">
    <property type="entry name" value="HIS_KIN"/>
    <property type="match status" value="1"/>
</dbReference>
<dbReference type="EMBL" id="JBHSCL010000004">
    <property type="protein sequence ID" value="MFC4219761.1"/>
    <property type="molecule type" value="Genomic_DNA"/>
</dbReference>
<evidence type="ECO:0000256" key="1">
    <source>
        <dbReference type="ARBA" id="ARBA00000085"/>
    </source>
</evidence>
<evidence type="ECO:0000256" key="7">
    <source>
        <dbReference type="SAM" id="Phobius"/>
    </source>
</evidence>
<proteinExistence type="predicted"/>
<dbReference type="InterPro" id="IPR011623">
    <property type="entry name" value="7TMR_DISM_rcpt_extracell_dom1"/>
</dbReference>
<dbReference type="SUPFAM" id="SSF47384">
    <property type="entry name" value="Homodimeric domain of signal transducing histidine kinase"/>
    <property type="match status" value="1"/>
</dbReference>
<dbReference type="InterPro" id="IPR005467">
    <property type="entry name" value="His_kinase_dom"/>
</dbReference>
<feature type="transmembrane region" description="Helical" evidence="7">
    <location>
        <begin position="256"/>
        <end position="278"/>
    </location>
</feature>